<name>A0A8D8PRA7_9HEMI</name>
<evidence type="ECO:0000256" key="5">
    <source>
        <dbReference type="ARBA" id="ARBA00023136"/>
    </source>
</evidence>
<feature type="transmembrane region" description="Helical" evidence="8">
    <location>
        <begin position="151"/>
        <end position="174"/>
    </location>
</feature>
<dbReference type="EMBL" id="HBUF01020923">
    <property type="protein sequence ID" value="CAG6611169.1"/>
    <property type="molecule type" value="Transcribed_RNA"/>
</dbReference>
<organism evidence="9">
    <name type="scientific">Cacopsylla melanoneura</name>
    <dbReference type="NCBI Taxonomy" id="428564"/>
    <lineage>
        <taxon>Eukaryota</taxon>
        <taxon>Metazoa</taxon>
        <taxon>Ecdysozoa</taxon>
        <taxon>Arthropoda</taxon>
        <taxon>Hexapoda</taxon>
        <taxon>Insecta</taxon>
        <taxon>Pterygota</taxon>
        <taxon>Neoptera</taxon>
        <taxon>Paraneoptera</taxon>
        <taxon>Hemiptera</taxon>
        <taxon>Sternorrhyncha</taxon>
        <taxon>Psylloidea</taxon>
        <taxon>Psyllidae</taxon>
        <taxon>Psyllinae</taxon>
        <taxon>Cacopsylla</taxon>
    </lineage>
</organism>
<comment type="similarity">
    <text evidence="2">Belongs to the TMEM161 family.</text>
</comment>
<evidence type="ECO:0000256" key="1">
    <source>
        <dbReference type="ARBA" id="ARBA00004141"/>
    </source>
</evidence>
<comment type="subcellular location">
    <subcellularLocation>
        <location evidence="1">Membrane</location>
        <topology evidence="1">Multi-pass membrane protein</topology>
    </subcellularLocation>
</comment>
<dbReference type="EMBL" id="HBUF01194162">
    <property type="protein sequence ID" value="CAG6659403.1"/>
    <property type="molecule type" value="Transcribed_RNA"/>
</dbReference>
<dbReference type="InterPro" id="IPR019395">
    <property type="entry name" value="Transmembrane_161A/B"/>
</dbReference>
<keyword evidence="6" id="KW-0325">Glycoprotein</keyword>
<feature type="region of interest" description="Disordered" evidence="7">
    <location>
        <begin position="54"/>
        <end position="83"/>
    </location>
</feature>
<evidence type="ECO:0000256" key="6">
    <source>
        <dbReference type="ARBA" id="ARBA00023180"/>
    </source>
</evidence>
<dbReference type="PANTHER" id="PTHR13624">
    <property type="entry name" value="RE42071P"/>
    <property type="match status" value="1"/>
</dbReference>
<evidence type="ECO:0000256" key="3">
    <source>
        <dbReference type="ARBA" id="ARBA00022692"/>
    </source>
</evidence>
<reference evidence="9" key="1">
    <citation type="submission" date="2021-05" db="EMBL/GenBank/DDBJ databases">
        <authorList>
            <person name="Alioto T."/>
            <person name="Alioto T."/>
            <person name="Gomez Garrido J."/>
        </authorList>
    </citation>
    <scope>NUCLEOTIDE SEQUENCE</scope>
</reference>
<keyword evidence="5 8" id="KW-0472">Membrane</keyword>
<dbReference type="PANTHER" id="PTHR13624:SF6">
    <property type="entry name" value="EMEI"/>
    <property type="match status" value="1"/>
</dbReference>
<feature type="transmembrane region" description="Helical" evidence="8">
    <location>
        <begin position="280"/>
        <end position="301"/>
    </location>
</feature>
<dbReference type="GO" id="GO:0016020">
    <property type="term" value="C:membrane"/>
    <property type="evidence" value="ECO:0007669"/>
    <property type="project" value="UniProtKB-SubCell"/>
</dbReference>
<accession>A0A8D8PRA7</accession>
<dbReference type="AlphaFoldDB" id="A0A8D8PRA7"/>
<dbReference type="EMBL" id="HBUF01373881">
    <property type="protein sequence ID" value="CAG6727381.1"/>
    <property type="molecule type" value="Transcribed_RNA"/>
</dbReference>
<dbReference type="Pfam" id="PF10268">
    <property type="entry name" value="Tmemb_161AB"/>
    <property type="match status" value="1"/>
</dbReference>
<feature type="transmembrane region" description="Helical" evidence="8">
    <location>
        <begin position="474"/>
        <end position="497"/>
    </location>
</feature>
<evidence type="ECO:0000313" key="9">
    <source>
        <dbReference type="EMBL" id="CAG6611169.1"/>
    </source>
</evidence>
<feature type="transmembrane region" description="Helical" evidence="8">
    <location>
        <begin position="186"/>
        <end position="203"/>
    </location>
</feature>
<sequence>MALLGAQLVVTLVTVSIIQKLSPHYSFSRWLLCSTGLIRYLYPSNDELRQLAGVPKEKTKSKRNNKDKKYDRNGVGGGGEQFSQTKETFHVPKNINLELQSAKITSLDVVHLRYYPEYQWLLDYALYSLVVYILTEVYSSFIPLDHEINLSMLWCLVVQCFTLKILFTLTLEYFKGEESVGERSTVIVTGFAYLVIAMMVLIVDETKLETGLHSAYTSFNASAATFLHNQGLNSEGPASKIIINFCIAIWCALIGALFTFPGLRMARMHWDSLKYCGDRILLKVLLNISFITPFVLMILWIKPVARYYLTIRVFSGMDAPLLTETGFDSVRLVLIVVLIVQRLALMPIYLQAYLNMAYARIEEQRTEAGRITNVELQKKIAAVFYYLCVVTLQYVAPLLMCLFFTLMYKSLGDYSWLGMLDNSDKCSINSTTSPPIIIQEDKSLPLSDVPETQPMTLALDSLKLIFTTDVFRGIFGFATWWVSFAWFASSALGMVYLKYFATSK</sequence>
<evidence type="ECO:0000256" key="7">
    <source>
        <dbReference type="SAM" id="MobiDB-lite"/>
    </source>
</evidence>
<feature type="transmembrane region" description="Helical" evidence="8">
    <location>
        <begin position="330"/>
        <end position="350"/>
    </location>
</feature>
<protein>
    <submittedName>
        <fullName evidence="9">Transmembrane protein 161B</fullName>
    </submittedName>
</protein>
<feature type="transmembrane region" description="Helical" evidence="8">
    <location>
        <begin position="383"/>
        <end position="408"/>
    </location>
</feature>
<evidence type="ECO:0000256" key="2">
    <source>
        <dbReference type="ARBA" id="ARBA00009706"/>
    </source>
</evidence>
<keyword evidence="4 8" id="KW-1133">Transmembrane helix</keyword>
<keyword evidence="3 8" id="KW-0812">Transmembrane</keyword>
<evidence type="ECO:0000256" key="4">
    <source>
        <dbReference type="ARBA" id="ARBA00022989"/>
    </source>
</evidence>
<feature type="transmembrane region" description="Helical" evidence="8">
    <location>
        <begin position="121"/>
        <end position="139"/>
    </location>
</feature>
<evidence type="ECO:0000256" key="8">
    <source>
        <dbReference type="SAM" id="Phobius"/>
    </source>
</evidence>
<dbReference type="EMBL" id="HBUF01373882">
    <property type="protein sequence ID" value="CAG6727382.1"/>
    <property type="molecule type" value="Transcribed_RNA"/>
</dbReference>
<proteinExistence type="inferred from homology"/>
<feature type="transmembrane region" description="Helical" evidence="8">
    <location>
        <begin position="241"/>
        <end position="260"/>
    </location>
</feature>
<dbReference type="EMBL" id="HBUF01373883">
    <property type="protein sequence ID" value="CAG6727383.1"/>
    <property type="molecule type" value="Transcribed_RNA"/>
</dbReference>